<dbReference type="PANTHER" id="PTHR37763:SF1">
    <property type="entry name" value="EXOSOME COMPLEX EXONUCLEASE"/>
    <property type="match status" value="1"/>
</dbReference>
<dbReference type="GO" id="GO:0000373">
    <property type="term" value="P:Group II intron splicing"/>
    <property type="evidence" value="ECO:0007669"/>
    <property type="project" value="EnsemblPlants"/>
</dbReference>
<name>A0A5K0XY64_9MAGN</name>
<evidence type="ECO:0000313" key="1">
    <source>
        <dbReference type="EMBL" id="VVV70269.1"/>
    </source>
</evidence>
<protein>
    <submittedName>
        <fullName evidence="1">Uncharacterized protein</fullName>
    </submittedName>
</protein>
<dbReference type="PANTHER" id="PTHR37763">
    <property type="entry name" value="EXOSOME COMPLEX EXONUCLEASE"/>
    <property type="match status" value="1"/>
</dbReference>
<dbReference type="EMBL" id="LR721776">
    <property type="protein sequence ID" value="VVV70269.1"/>
    <property type="molecule type" value="Genomic_DNA"/>
</dbReference>
<sequence length="405" mass="46478">MLAAICRLRLLNRAPLYLNAVYCHCVEDISENPPPLGWYQRAYNSVIKLSRKLKNIDQVDGKLINIEDDSVVRDDTVEKKMQKFKLLTRELVGSPFMQQSLKKKSATHALPTGCFARLSERDSMTLNKLTKVCELLNIPIQQRKIVRYTVSTQITQSRILRNTLLEILNELNAEMLHMGATTHTLRMGEQIVNSCMKLFMASAVSSNLESPSWMRLASNKKPDSAPLTWGEPLEMIIDLTECLKNEPRLAPYVSKLEAMKEGLYQIKDVMIDIDIGYRQAREQECLVRKNLSQSLGHSSECLFTLLLYYLYGTVKNMEIDLRGGIYGKEPQFCLCFGKVMTSSDDYMIWRGIKQLDRALGLCTFVWKVAGMKASLKVQGHIWVVDAEERVIEYRMNSYFVHRIEL</sequence>
<organism evidence="1">
    <name type="scientific">Nymphaea colorata</name>
    <name type="common">pocket water lily</name>
    <dbReference type="NCBI Taxonomy" id="210225"/>
    <lineage>
        <taxon>Eukaryota</taxon>
        <taxon>Viridiplantae</taxon>
        <taxon>Streptophyta</taxon>
        <taxon>Embryophyta</taxon>
        <taxon>Tracheophyta</taxon>
        <taxon>Spermatophyta</taxon>
        <taxon>Magnoliopsida</taxon>
        <taxon>Nymphaeales</taxon>
        <taxon>Nymphaeaceae</taxon>
        <taxon>Nymphaea</taxon>
    </lineage>
</organism>
<dbReference type="AlphaFoldDB" id="A0A5K0XY64"/>
<proteinExistence type="predicted"/>
<gene>
    <name evidence="1" type="ORF">NYM_LOCUS7347</name>
</gene>
<accession>A0A5K0XY64</accession>
<dbReference type="Gramene" id="NC11G0244660.1">
    <property type="protein sequence ID" value="NC11G0244660.1:cds"/>
    <property type="gene ID" value="NC11G0244660"/>
</dbReference>
<dbReference type="GO" id="GO:0005739">
    <property type="term" value="C:mitochondrion"/>
    <property type="evidence" value="ECO:0007669"/>
    <property type="project" value="EnsemblPlants"/>
</dbReference>
<reference evidence="1" key="1">
    <citation type="submission" date="2019-09" db="EMBL/GenBank/DDBJ databases">
        <authorList>
            <person name="Zhang L."/>
        </authorList>
    </citation>
    <scope>NUCLEOTIDE SEQUENCE</scope>
</reference>